<dbReference type="Gene3D" id="3.30.160.60">
    <property type="entry name" value="Classic Zinc Finger"/>
    <property type="match status" value="1"/>
</dbReference>
<dbReference type="SUPFAM" id="SSF46785">
    <property type="entry name" value="Winged helix' DNA-binding domain"/>
    <property type="match status" value="1"/>
</dbReference>
<sequence>MFAGQENVEYVYMNQATGEYMVIPESEVSICQRADGTTVVLYPGLQDDVQGLETEQENQPEENLADATDIIYVEDGEEHLNQTEEVEHQEESVVEVQDNAEGLNEIFEDANNETEDTEKPADTRFVMVNEQEVLVVKKAGGASRNTSVEYLSGLGIGYGRNRICPSLQKSMDYENRSTANSEARLMKSRRRTPAQSQKKGPKLIQDFLLPHLDNGTFGNRLVWVDRSSGTFAMSWSHKNGAEWRVDDCIVFREWDRLKKRDVVETHPQYWMESKQRFRAALAKVSTPCQVDSEEFKSSKVFQIKWTRETRPDILDNMGAQPKYFELPPRGSMGRQETLLNHEQVPEGFFVETYTEEEVVATATVENQDIETTQQEIEQDFLEAAVSSVSEALHSGLQGEQHQVQYVQPTEYKLYISQQEQYCVTTSERSDSQAASYNAEAKKAAAHVLSSRFFTERGRWRRAKRRPIRQEALGPIEKIVRRYKQVVNRVYTICPLCRFFSGTYSLLLRHLMVHREERAFACLHCTHSFKIPELLLNHLREHHSFGSPNVCFLSNLEAKSSGDLRRAELRLVHQNLRTCAVCAEHCYTEHDLMTHIQELHGIEAVRDVRRAVLKARRRKHVRMRRKFIYSSQGKKQPRNNGNAHIGGRRGLKAKKVKLLRNEEHQTSLVVCDGEVLIEETPVGWGAQVL</sequence>
<dbReference type="GeneID" id="111248883"/>
<keyword evidence="6" id="KW-1185">Reference proteome</keyword>
<evidence type="ECO:0000256" key="2">
    <source>
        <dbReference type="SAM" id="MobiDB-lite"/>
    </source>
</evidence>
<dbReference type="Gene3D" id="1.10.10.10">
    <property type="entry name" value="Winged helix-like DNA-binding domain superfamily/Winged helix DNA-binding domain"/>
    <property type="match status" value="1"/>
</dbReference>
<dbReference type="Proteomes" id="UP000594260">
    <property type="component" value="Unplaced"/>
</dbReference>
<proteinExistence type="predicted"/>
<feature type="region of interest" description="Disordered" evidence="2">
    <location>
        <begin position="172"/>
        <end position="200"/>
    </location>
</feature>
<dbReference type="InParanoid" id="A0A7M7JV57"/>
<reference evidence="5" key="1">
    <citation type="submission" date="2021-01" db="UniProtKB">
        <authorList>
            <consortium name="EnsemblMetazoa"/>
        </authorList>
    </citation>
    <scope>IDENTIFICATION</scope>
</reference>
<dbReference type="GO" id="GO:0000976">
    <property type="term" value="F:transcription cis-regulatory region binding"/>
    <property type="evidence" value="ECO:0007669"/>
    <property type="project" value="InterPro"/>
</dbReference>
<evidence type="ECO:0008006" key="7">
    <source>
        <dbReference type="Google" id="ProtNLM"/>
    </source>
</evidence>
<dbReference type="AlphaFoldDB" id="A0A7M7JV57"/>
<dbReference type="EnsemblMetazoa" id="XM_022801949">
    <property type="protein sequence ID" value="XP_022657684"/>
    <property type="gene ID" value="LOC111248883"/>
</dbReference>
<dbReference type="InterPro" id="IPR013087">
    <property type="entry name" value="Znf_C2H2_type"/>
</dbReference>
<dbReference type="SUPFAM" id="SSF57667">
    <property type="entry name" value="beta-beta-alpha zinc fingers"/>
    <property type="match status" value="1"/>
</dbReference>
<dbReference type="PROSITE" id="PS50157">
    <property type="entry name" value="ZINC_FINGER_C2H2_2"/>
    <property type="match status" value="1"/>
</dbReference>
<keyword evidence="1" id="KW-0479">Metal-binding</keyword>
<dbReference type="SMART" id="SM00355">
    <property type="entry name" value="ZnF_C2H2"/>
    <property type="match status" value="3"/>
</dbReference>
<feature type="domain" description="C2H2-type" evidence="3">
    <location>
        <begin position="519"/>
        <end position="547"/>
    </location>
</feature>
<dbReference type="InterPro" id="IPR036388">
    <property type="entry name" value="WH-like_DNA-bd_sf"/>
</dbReference>
<dbReference type="Pfam" id="PF00605">
    <property type="entry name" value="IRF"/>
    <property type="match status" value="1"/>
</dbReference>
<evidence type="ECO:0000256" key="1">
    <source>
        <dbReference type="PROSITE-ProRule" id="PRU00042"/>
    </source>
</evidence>
<dbReference type="GO" id="GO:0008270">
    <property type="term" value="F:zinc ion binding"/>
    <property type="evidence" value="ECO:0007669"/>
    <property type="project" value="UniProtKB-KW"/>
</dbReference>
<evidence type="ECO:0000259" key="3">
    <source>
        <dbReference type="PROSITE" id="PS50157"/>
    </source>
</evidence>
<dbReference type="InterPro" id="IPR036390">
    <property type="entry name" value="WH_DNA-bd_sf"/>
</dbReference>
<name>A0A7M7JV57_VARDE</name>
<dbReference type="InterPro" id="IPR001346">
    <property type="entry name" value="Interferon_reg_fact_DNA-bd_dom"/>
</dbReference>
<evidence type="ECO:0000259" key="4">
    <source>
        <dbReference type="PROSITE" id="PS51507"/>
    </source>
</evidence>
<evidence type="ECO:0000313" key="6">
    <source>
        <dbReference type="Proteomes" id="UP000594260"/>
    </source>
</evidence>
<dbReference type="PROSITE" id="PS51507">
    <property type="entry name" value="IRF_2"/>
    <property type="match status" value="1"/>
</dbReference>
<dbReference type="KEGG" id="vde:111248883"/>
<dbReference type="PROSITE" id="PS00028">
    <property type="entry name" value="ZINC_FINGER_C2H2_1"/>
    <property type="match status" value="1"/>
</dbReference>
<protein>
    <recommendedName>
        <fullName evidence="7">C2H2-type domain-containing protein</fullName>
    </recommendedName>
</protein>
<keyword evidence="1" id="KW-0863">Zinc-finger</keyword>
<dbReference type="InterPro" id="IPR036236">
    <property type="entry name" value="Znf_C2H2_sf"/>
</dbReference>
<dbReference type="OrthoDB" id="6495355at2759"/>
<dbReference type="RefSeq" id="XP_022657684.1">
    <property type="nucleotide sequence ID" value="XM_022801949.1"/>
</dbReference>
<keyword evidence="1" id="KW-0862">Zinc</keyword>
<organism evidence="5 6">
    <name type="scientific">Varroa destructor</name>
    <name type="common">Honeybee mite</name>
    <dbReference type="NCBI Taxonomy" id="109461"/>
    <lineage>
        <taxon>Eukaryota</taxon>
        <taxon>Metazoa</taxon>
        <taxon>Ecdysozoa</taxon>
        <taxon>Arthropoda</taxon>
        <taxon>Chelicerata</taxon>
        <taxon>Arachnida</taxon>
        <taxon>Acari</taxon>
        <taxon>Parasitiformes</taxon>
        <taxon>Mesostigmata</taxon>
        <taxon>Gamasina</taxon>
        <taxon>Dermanyssoidea</taxon>
        <taxon>Varroidae</taxon>
        <taxon>Varroa</taxon>
    </lineage>
</organism>
<evidence type="ECO:0000313" key="5">
    <source>
        <dbReference type="EnsemblMetazoa" id="XP_022657684"/>
    </source>
</evidence>
<feature type="domain" description="IRF tryptophan pentad repeat" evidence="4">
    <location>
        <begin position="201"/>
        <end position="305"/>
    </location>
</feature>
<accession>A0A7M7JV57</accession>